<gene>
    <name evidence="1" type="ORF">F8O01_06355</name>
</gene>
<name>A0A7J5BWN4_9MICO</name>
<dbReference type="OrthoDB" id="5148479at2"/>
<reference evidence="1 2" key="1">
    <citation type="submission" date="2019-09" db="EMBL/GenBank/DDBJ databases">
        <title>Phylogeny of genus Pseudoclavibacter and closely related genus.</title>
        <authorList>
            <person name="Li Y."/>
        </authorList>
    </citation>
    <scope>NUCLEOTIDE SEQUENCE [LARGE SCALE GENOMIC DNA]</scope>
    <source>
        <strain evidence="1 2">DSM 23821</strain>
    </source>
</reference>
<dbReference type="Proteomes" id="UP000467240">
    <property type="component" value="Unassembled WGS sequence"/>
</dbReference>
<organism evidence="1 2">
    <name type="scientific">Pseudoclavibacter chungangensis</name>
    <dbReference type="NCBI Taxonomy" id="587635"/>
    <lineage>
        <taxon>Bacteria</taxon>
        <taxon>Bacillati</taxon>
        <taxon>Actinomycetota</taxon>
        <taxon>Actinomycetes</taxon>
        <taxon>Micrococcales</taxon>
        <taxon>Microbacteriaceae</taxon>
        <taxon>Pseudoclavibacter</taxon>
    </lineage>
</organism>
<dbReference type="AlphaFoldDB" id="A0A7J5BWN4"/>
<comment type="caution">
    <text evidence="1">The sequence shown here is derived from an EMBL/GenBank/DDBJ whole genome shotgun (WGS) entry which is preliminary data.</text>
</comment>
<dbReference type="RefSeq" id="WP_158040058.1">
    <property type="nucleotide sequence ID" value="NZ_JACCFV010000001.1"/>
</dbReference>
<dbReference type="EMBL" id="WBJZ01000007">
    <property type="protein sequence ID" value="KAB1657900.1"/>
    <property type="molecule type" value="Genomic_DNA"/>
</dbReference>
<keyword evidence="2" id="KW-1185">Reference proteome</keyword>
<evidence type="ECO:0000313" key="2">
    <source>
        <dbReference type="Proteomes" id="UP000467240"/>
    </source>
</evidence>
<proteinExistence type="predicted"/>
<accession>A0A7J5BWN4</accession>
<evidence type="ECO:0000313" key="1">
    <source>
        <dbReference type="EMBL" id="KAB1657900.1"/>
    </source>
</evidence>
<sequence length="155" mass="17177">MTTDEPPVPGRPEEAEQLLYLMLGRAIAQCQVAEAMANSIHELLLGQPARERATLGSKAKAVEPELPSGLHSEFMELVEARNYLVHNLLFDHGGWTGVLGLDGPDLYGKLYASIREATQTIERVSNLLRRHLATTRPDALFLTIDEHGVHDLRDT</sequence>
<protein>
    <submittedName>
        <fullName evidence="1">Uncharacterized protein</fullName>
    </submittedName>
</protein>